<dbReference type="Proteomes" id="UP000033514">
    <property type="component" value="Unassembled WGS sequence"/>
</dbReference>
<evidence type="ECO:0000313" key="2">
    <source>
        <dbReference type="Proteomes" id="UP000033514"/>
    </source>
</evidence>
<dbReference type="PATRIC" id="fig|361041.3.peg.675"/>
<proteinExistence type="predicted"/>
<sequence>MSGRPILSDRRIVNYNRLQSDVTAMSYVIRFNKPGGALGLSTIRACNRMITLANRLYAREHGLPRFRLLVEDETFTMADLAILVTRLTAAGLTFEERYARYTADGLRSAQRVYAPALDADGFPSKHL</sequence>
<dbReference type="OrthoDB" id="7950416at2"/>
<comment type="caution">
    <text evidence="1">The sequence shown here is derived from an EMBL/GenBank/DDBJ whole genome shotgun (WGS) entry which is preliminary data.</text>
</comment>
<accession>A0A0F5LCZ8</accession>
<dbReference type="RefSeq" id="WP_046142193.1">
    <property type="nucleotide sequence ID" value="NZ_LAJG01000014.1"/>
</dbReference>
<name>A0A0F5LCZ8_9HYPH</name>
<dbReference type="AlphaFoldDB" id="A0A0F5LCZ8"/>
<organism evidence="1 2">
    <name type="scientific">Devosia soli</name>
    <dbReference type="NCBI Taxonomy" id="361041"/>
    <lineage>
        <taxon>Bacteria</taxon>
        <taxon>Pseudomonadati</taxon>
        <taxon>Pseudomonadota</taxon>
        <taxon>Alphaproteobacteria</taxon>
        <taxon>Hyphomicrobiales</taxon>
        <taxon>Devosiaceae</taxon>
        <taxon>Devosia</taxon>
    </lineage>
</organism>
<keyword evidence="2" id="KW-1185">Reference proteome</keyword>
<protein>
    <submittedName>
        <fullName evidence="1">Uncharacterized protein</fullName>
    </submittedName>
</protein>
<evidence type="ECO:0000313" key="1">
    <source>
        <dbReference type="EMBL" id="KKB80130.1"/>
    </source>
</evidence>
<dbReference type="STRING" id="361041.VW35_06755"/>
<dbReference type="EMBL" id="LAJG01000014">
    <property type="protein sequence ID" value="KKB80130.1"/>
    <property type="molecule type" value="Genomic_DNA"/>
</dbReference>
<gene>
    <name evidence="1" type="ORF">VW35_06755</name>
</gene>
<reference evidence="1 2" key="1">
    <citation type="submission" date="2015-03" db="EMBL/GenBank/DDBJ databases">
        <authorList>
            <person name="Hassan Y.I."/>
            <person name="Lepp D."/>
            <person name="Zhou T."/>
        </authorList>
    </citation>
    <scope>NUCLEOTIDE SEQUENCE [LARGE SCALE GENOMIC DNA]</scope>
    <source>
        <strain evidence="1 2">GH2-10</strain>
    </source>
</reference>